<dbReference type="OrthoDB" id="424012at2759"/>
<reference evidence="1 2" key="1">
    <citation type="submission" date="2015-09" db="EMBL/GenBank/DDBJ databases">
        <title>Draft genome of the parasitic nematode Teladorsagia circumcincta isolate WARC Sus (inbred).</title>
        <authorList>
            <person name="Mitreva M."/>
        </authorList>
    </citation>
    <scope>NUCLEOTIDE SEQUENCE [LARGE SCALE GENOMIC DNA]</scope>
    <source>
        <strain evidence="1 2">S</strain>
    </source>
</reference>
<accession>A0A2G9TBX9</accession>
<dbReference type="SUPFAM" id="SSF57850">
    <property type="entry name" value="RING/U-box"/>
    <property type="match status" value="1"/>
</dbReference>
<sequence>MQEEGTSSNAEEFVEGLLPVVPLTTCPHLTQTTEVPEEGIDANSVCDVCNEAAEPWVCLTCYKASAYVV</sequence>
<dbReference type="Gene3D" id="3.30.40.10">
    <property type="entry name" value="Zinc/RING finger domain, C3HC4 (zinc finger)"/>
    <property type="match status" value="1"/>
</dbReference>
<protein>
    <submittedName>
        <fullName evidence="1">Uncharacterized protein</fullName>
    </submittedName>
</protein>
<dbReference type="EMBL" id="KZ385845">
    <property type="protein sequence ID" value="PIO55477.1"/>
    <property type="molecule type" value="Genomic_DNA"/>
</dbReference>
<organism evidence="1 2">
    <name type="scientific">Teladorsagia circumcincta</name>
    <name type="common">Brown stomach worm</name>
    <name type="synonym">Ostertagia circumcincta</name>
    <dbReference type="NCBI Taxonomy" id="45464"/>
    <lineage>
        <taxon>Eukaryota</taxon>
        <taxon>Metazoa</taxon>
        <taxon>Ecdysozoa</taxon>
        <taxon>Nematoda</taxon>
        <taxon>Chromadorea</taxon>
        <taxon>Rhabditida</taxon>
        <taxon>Rhabditina</taxon>
        <taxon>Rhabditomorpha</taxon>
        <taxon>Strongyloidea</taxon>
        <taxon>Trichostrongylidae</taxon>
        <taxon>Teladorsagia</taxon>
    </lineage>
</organism>
<evidence type="ECO:0000313" key="2">
    <source>
        <dbReference type="Proteomes" id="UP000230423"/>
    </source>
</evidence>
<gene>
    <name evidence="1" type="ORF">TELCIR_23136</name>
</gene>
<proteinExistence type="predicted"/>
<evidence type="ECO:0000313" key="1">
    <source>
        <dbReference type="EMBL" id="PIO55477.1"/>
    </source>
</evidence>
<feature type="non-terminal residue" evidence="1">
    <location>
        <position position="69"/>
    </location>
</feature>
<dbReference type="Proteomes" id="UP000230423">
    <property type="component" value="Unassembled WGS sequence"/>
</dbReference>
<name>A0A2G9TBX9_TELCI</name>
<dbReference type="InterPro" id="IPR013083">
    <property type="entry name" value="Znf_RING/FYVE/PHD"/>
</dbReference>
<keyword evidence="2" id="KW-1185">Reference proteome</keyword>
<dbReference type="AlphaFoldDB" id="A0A2G9TBX9"/>